<evidence type="ECO:0000256" key="4">
    <source>
        <dbReference type="ARBA" id="ARBA00023002"/>
    </source>
</evidence>
<organism evidence="6 7">
    <name type="scientific">Diaporthe australafricana</name>
    <dbReference type="NCBI Taxonomy" id="127596"/>
    <lineage>
        <taxon>Eukaryota</taxon>
        <taxon>Fungi</taxon>
        <taxon>Dikarya</taxon>
        <taxon>Ascomycota</taxon>
        <taxon>Pezizomycotina</taxon>
        <taxon>Sordariomycetes</taxon>
        <taxon>Sordariomycetidae</taxon>
        <taxon>Diaporthales</taxon>
        <taxon>Diaporthaceae</taxon>
        <taxon>Diaporthe</taxon>
    </lineage>
</organism>
<accession>A0ABR3X169</accession>
<dbReference type="PANTHER" id="PTHR10543:SF89">
    <property type="entry name" value="CAROTENOID 9,10(9',10')-CLEAVAGE DIOXYGENASE 1"/>
    <property type="match status" value="1"/>
</dbReference>
<evidence type="ECO:0000256" key="3">
    <source>
        <dbReference type="ARBA" id="ARBA00022723"/>
    </source>
</evidence>
<reference evidence="6 7" key="1">
    <citation type="journal article" date="2024" name="IMA Fungus">
        <title>IMA Genome - F19 : A genome assembly and annotation guide to empower mycologists, including annotated draft genome sequences of Ceratocystis pirilliformis, Diaporthe australafricana, Fusarium ophioides, Paecilomyces lecythidis, and Sporothrix stenoceras.</title>
        <authorList>
            <person name="Aylward J."/>
            <person name="Wilson A.M."/>
            <person name="Visagie C.M."/>
            <person name="Spraker J."/>
            <person name="Barnes I."/>
            <person name="Buitendag C."/>
            <person name="Ceriani C."/>
            <person name="Del Mar Angel L."/>
            <person name="du Plessis D."/>
            <person name="Fuchs T."/>
            <person name="Gasser K."/>
            <person name="Kramer D."/>
            <person name="Li W."/>
            <person name="Munsamy K."/>
            <person name="Piso A."/>
            <person name="Price J.L."/>
            <person name="Sonnekus B."/>
            <person name="Thomas C."/>
            <person name="van der Nest A."/>
            <person name="van Dijk A."/>
            <person name="van Heerden A."/>
            <person name="van Vuuren N."/>
            <person name="Yilmaz N."/>
            <person name="Duong T.A."/>
            <person name="van der Merwe N.A."/>
            <person name="Wingfield M.J."/>
            <person name="Wingfield B.D."/>
        </authorList>
    </citation>
    <scope>NUCLEOTIDE SEQUENCE [LARGE SCALE GENOMIC DNA]</scope>
    <source>
        <strain evidence="6 7">CMW 18300</strain>
    </source>
</reference>
<dbReference type="PANTHER" id="PTHR10543">
    <property type="entry name" value="BETA-CAROTENE DIOXYGENASE"/>
    <property type="match status" value="1"/>
</dbReference>
<comment type="caution">
    <text evidence="6">The sequence shown here is derived from an EMBL/GenBank/DDBJ whole genome shotgun (WGS) entry which is preliminary data.</text>
</comment>
<dbReference type="EMBL" id="JAWRVE010000040">
    <property type="protein sequence ID" value="KAL1869635.1"/>
    <property type="molecule type" value="Genomic_DNA"/>
</dbReference>
<evidence type="ECO:0000256" key="5">
    <source>
        <dbReference type="ARBA" id="ARBA00023004"/>
    </source>
</evidence>
<evidence type="ECO:0000313" key="6">
    <source>
        <dbReference type="EMBL" id="KAL1869635.1"/>
    </source>
</evidence>
<dbReference type="InterPro" id="IPR004294">
    <property type="entry name" value="Carotenoid_Oase"/>
</dbReference>
<dbReference type="Pfam" id="PF03055">
    <property type="entry name" value="RPE65"/>
    <property type="match status" value="1"/>
</dbReference>
<keyword evidence="7" id="KW-1185">Reference proteome</keyword>
<comment type="similarity">
    <text evidence="2">Belongs to the carotenoid oxygenase family.</text>
</comment>
<dbReference type="Proteomes" id="UP001583177">
    <property type="component" value="Unassembled WGS sequence"/>
</dbReference>
<proteinExistence type="inferred from homology"/>
<keyword evidence="3" id="KW-0479">Metal-binding</keyword>
<comment type="cofactor">
    <cofactor evidence="1">
        <name>Fe(2+)</name>
        <dbReference type="ChEBI" id="CHEBI:29033"/>
    </cofactor>
</comment>
<keyword evidence="5" id="KW-0408">Iron</keyword>
<evidence type="ECO:0000256" key="1">
    <source>
        <dbReference type="ARBA" id="ARBA00001954"/>
    </source>
</evidence>
<evidence type="ECO:0000313" key="7">
    <source>
        <dbReference type="Proteomes" id="UP001583177"/>
    </source>
</evidence>
<gene>
    <name evidence="6" type="primary">RCO1_2</name>
    <name evidence="6" type="ORF">Daus18300_005490</name>
</gene>
<protein>
    <submittedName>
        <fullName evidence="6">Transcriptional regulatory protein rco1</fullName>
    </submittedName>
</protein>
<evidence type="ECO:0000256" key="2">
    <source>
        <dbReference type="ARBA" id="ARBA00006787"/>
    </source>
</evidence>
<keyword evidence="4" id="KW-0560">Oxidoreductase</keyword>
<sequence length="571" mass="63782">MAHIFSLAPAVKGYANGRLAKPGDATSFPQTGVFSGINKPSRFEGDVFDLEVTGTIPKEINATFYRIQPDQRFPPLFEDDVHFNGDGAVTAIRIANGHADFKQRYVQTDRYKAETEARRSLFGRYRNPFTDNESVKGVIRTASNTNITFWRGMLLATKEDGPPFAMDPVTLETLGRYDFEGQIKSPTFTAHPKFDPDTGEMLCFAYEAGGNGNDGSLDIIMWTIDADGKKTEEAFYKAPFAGMIHDIGVSKNYVVMPLTPLKVNVDRMKRGGEKFAWDPNEDQWYGLVPRRNGKSEDIIWFRADNAFQGHIAGCYENEDGHVVVDLTVADGNVFFWWPPDEELTPSQSKVSKRDQLNSQTTRWILDPKAKTNTRITPAFVWSINGEFSRCDDRFVTKPYRHFWQARIDPTKPYDFAKCGPPAGGLFNSLGHYTWDPDNELAKGEEDVYFFGPTSTVQEPSFIPKDDNAAEGEGYLIALVNRLDELRNDVAIFDAQNLAQGPLAVLHLPLKLKLGLHGNFVDHRDIDAWQKRRAAGKVGPVKIATEPLPWQKELANGAVNGQNGANGSNGSH</sequence>
<name>A0ABR3X169_9PEZI</name>